<name>A0A2W1NFJ6_9FLAO</name>
<protein>
    <recommendedName>
        <fullName evidence="1">Gingipain domain-containing protein</fullName>
    </recommendedName>
</protein>
<gene>
    <name evidence="2" type="ORF">DNU06_11040</name>
</gene>
<dbReference type="EMBL" id="QKSB01000006">
    <property type="protein sequence ID" value="PZE16786.1"/>
    <property type="molecule type" value="Genomic_DNA"/>
</dbReference>
<reference evidence="2 3" key="1">
    <citation type="submission" date="2018-06" db="EMBL/GenBank/DDBJ databases">
        <title>The draft genome sequence of Crocinitomix sp. SM1701.</title>
        <authorList>
            <person name="Zhang X."/>
        </authorList>
    </citation>
    <scope>NUCLEOTIDE SEQUENCE [LARGE SCALE GENOMIC DNA]</scope>
    <source>
        <strain evidence="2 3">SM1701</strain>
    </source>
</reference>
<feature type="domain" description="Gingipain" evidence="1">
    <location>
        <begin position="414"/>
        <end position="782"/>
    </location>
</feature>
<proteinExistence type="predicted"/>
<evidence type="ECO:0000313" key="2">
    <source>
        <dbReference type="EMBL" id="PZE16786.1"/>
    </source>
</evidence>
<dbReference type="InterPro" id="IPR029030">
    <property type="entry name" value="Caspase-like_dom_sf"/>
</dbReference>
<evidence type="ECO:0000259" key="1">
    <source>
        <dbReference type="Pfam" id="PF01364"/>
    </source>
</evidence>
<keyword evidence="3" id="KW-1185">Reference proteome</keyword>
<dbReference type="InterPro" id="IPR001769">
    <property type="entry name" value="Gingipain"/>
</dbReference>
<dbReference type="RefSeq" id="WP_111063395.1">
    <property type="nucleotide sequence ID" value="NZ_JBHUCU010000007.1"/>
</dbReference>
<comment type="caution">
    <text evidence="2">The sequence shown here is derived from an EMBL/GenBank/DDBJ whole genome shotgun (WGS) entry which is preliminary data.</text>
</comment>
<dbReference type="Gene3D" id="3.40.50.1460">
    <property type="match status" value="1"/>
</dbReference>
<organism evidence="2 3">
    <name type="scientific">Putridiphycobacter roseus</name>
    <dbReference type="NCBI Taxonomy" id="2219161"/>
    <lineage>
        <taxon>Bacteria</taxon>
        <taxon>Pseudomonadati</taxon>
        <taxon>Bacteroidota</taxon>
        <taxon>Flavobacteriia</taxon>
        <taxon>Flavobacteriales</taxon>
        <taxon>Crocinitomicaceae</taxon>
        <taxon>Putridiphycobacter</taxon>
    </lineage>
</organism>
<dbReference type="SUPFAM" id="SSF52129">
    <property type="entry name" value="Caspase-like"/>
    <property type="match status" value="1"/>
</dbReference>
<sequence>MKIILSLFISFYSFLSLSQYGNEWIDYNQQYYSFKITQDGVYKLDYATLNAAGIPLQTIHTANFQIFGFEKEQPIYVEDGGDGSMDAGDYLLFYAQKNNTWLDSLLYENPIDVPNKYYPHYNDTITYFVTWNNSLSNNRMITETAVNYASYSPEPYFLKTIGIAYHQSYTFGFKSSGLSYSQYVNGEGWGSVPMNVNSSNYFINSTFSTPFPYTAAGAPDVTGISSTASISNATFTGAGNHHLQIKEFINNTLLVDLIFNGYVGNKLNFNFPATNLSGSNTTIRHELINDQGAVADQVAIHYVELTYPSQPNLNNTSYYEMEALNGTGSKAYYNFTNFNASAPIGLAFIGNTIRKLPVTISGSQFKVIIPNSSQGKHKFILTDISAIMAVPSISPINGNGTFTNPFNFNYAAAYLMVTHHSLNTSAQTYLNYRQSAAGGNKNALLFDIDELNLQFGGGVPKHVMGLRRFQDFAFNQSPNNPPGHIFLIGKGIREATEGSASGGGMRTTSTAYAQCLIPSFGFPASDMLISAGLNGTALEPLIPIGRLAASNNAEVITYLNKVKEFELAQDPNAIYNIPSKLWQKEILHFGGGTTAYEQTLFKSFLNSYENTLENSYFGGNVNSYFKTVSDPISPILTNEVTSKITDGVSFMTFFGHASATGFDQNVDDPENWNNKGKYPFVIGNSCLTGNIHEPIVESTSETYVLIEDEGAIAFIANVNQGFPYGLDQFSSELFKQISTLNYGGSIGEQMKIVAHNLSPYTNSFTTKTTLSQMTLHGDPALKTNTHENPEIEINSAGVFITPSEINLTVDTIAVNVVLYNLGKAITDTFTLEVKRKFPNSGGDSIYFQNIYGLNYMDTIQVKMPFYTNLGVGLNNFEIKVDIPNIITEQYDEVMNNQVNKQVIFDIDGIYPVWPYNYAVVPNDSIVLKASTINPFADLNNYRFEIDTTDLFNSPFLKNHQISSTGGVIEVFPNDWNASNGVVSPLTLVDSMVYFWRVSVNEPGNYNWQEFSFQYIKGKSGWGQDHFFQFKNNDFNSLHYNRGNRDLTFDPTSKTVHCQTYGNASNSTGYIYTLWELDGSLADYAFCNTNPKLQVAVINPNTLEAWGTRDTMNGVLINPNHNFGNSNDIYSFNHCRDRVEKFFTFEQHIQTQLMSFQDMIENQVPDGYYVLIYTAMQLSYANWDTYNPQLYSMFQNLGSDSIAVGKSDKPYIAFFRKGDISSFKEVYGVNVNDYIEFEDTIVGQDFSGLEKSTRIGPAKNWEVLYWQQHSIDNVNQDQTRLKLYGLTANGNSALILDTIFTENDSILQLSNINNINSFTYLQLEMNTVDSTNNTPTQLDSWHVLYQPLPEAAITSTNGYYISTDTLNEGEKIAISFDIKNISDQPMDSLLINYWVENNKHQIIPISYPRQDSLRVNQTIRDTIFIPSFGLTEVNSLWVEVNPYTTPDKTDQPEMYHFNNIGQLPIYVNSDNINPILEVTFDNQFILNGDLVSPNSQVIMTLKDENPLLLLDNEADTALFGIFLTDPEGNQKRVNFRNSAGEQTLDWVPANASNKKFKIIYDGDFEMDGTYRILVQGADKSGNLSGDYNYDIEFEVDHQSSITNLMNYPNPFSTRTQFVFTLTGAIIPDEMTIQILNITGTVVRTITIDELGPIHIGRNITQYAWDGKDDFGDQLANGVYLYRVISNIQEESIDLRESGADQYFTKGFGKMYLLR</sequence>
<accession>A0A2W1NFJ6</accession>
<dbReference type="GO" id="GO:0008234">
    <property type="term" value="F:cysteine-type peptidase activity"/>
    <property type="evidence" value="ECO:0007669"/>
    <property type="project" value="InterPro"/>
</dbReference>
<dbReference type="Pfam" id="PF01364">
    <property type="entry name" value="Peptidase_C25"/>
    <property type="match status" value="1"/>
</dbReference>
<dbReference type="OrthoDB" id="9757650at2"/>
<evidence type="ECO:0000313" key="3">
    <source>
        <dbReference type="Proteomes" id="UP000249248"/>
    </source>
</evidence>
<dbReference type="Gene3D" id="2.60.40.4070">
    <property type="match status" value="1"/>
</dbReference>
<dbReference type="Proteomes" id="UP000249248">
    <property type="component" value="Unassembled WGS sequence"/>
</dbReference>
<dbReference type="GO" id="GO:0006508">
    <property type="term" value="P:proteolysis"/>
    <property type="evidence" value="ECO:0007669"/>
    <property type="project" value="InterPro"/>
</dbReference>